<gene>
    <name evidence="3" type="ORF">Bpfe_005567</name>
</gene>
<dbReference type="InterPro" id="IPR052108">
    <property type="entry name" value="MEGF/SIB"/>
</dbReference>
<name>A0AAD8C1Z7_BIOPF</name>
<organism evidence="3 4">
    <name type="scientific">Biomphalaria pfeifferi</name>
    <name type="common">Bloodfluke planorb</name>
    <name type="synonym">Freshwater snail</name>
    <dbReference type="NCBI Taxonomy" id="112525"/>
    <lineage>
        <taxon>Eukaryota</taxon>
        <taxon>Metazoa</taxon>
        <taxon>Spiralia</taxon>
        <taxon>Lophotrochozoa</taxon>
        <taxon>Mollusca</taxon>
        <taxon>Gastropoda</taxon>
        <taxon>Heterobranchia</taxon>
        <taxon>Euthyneura</taxon>
        <taxon>Panpulmonata</taxon>
        <taxon>Hygrophila</taxon>
        <taxon>Lymnaeoidea</taxon>
        <taxon>Planorbidae</taxon>
        <taxon>Biomphalaria</taxon>
    </lineage>
</organism>
<evidence type="ECO:0000313" key="4">
    <source>
        <dbReference type="Proteomes" id="UP001233172"/>
    </source>
</evidence>
<dbReference type="AlphaFoldDB" id="A0AAD8C1Z7"/>
<reference evidence="3" key="1">
    <citation type="journal article" date="2023" name="PLoS Negl. Trop. Dis.">
        <title>A genome sequence for Biomphalaria pfeifferi, the major vector snail for the human-infecting parasite Schistosoma mansoni.</title>
        <authorList>
            <person name="Bu L."/>
            <person name="Lu L."/>
            <person name="Laidemitt M.R."/>
            <person name="Zhang S.M."/>
            <person name="Mutuku M."/>
            <person name="Mkoji G."/>
            <person name="Steinauer M."/>
            <person name="Loker E.S."/>
        </authorList>
    </citation>
    <scope>NUCLEOTIDE SEQUENCE</scope>
    <source>
        <strain evidence="3">KasaAsao</strain>
    </source>
</reference>
<evidence type="ECO:0000313" key="3">
    <source>
        <dbReference type="EMBL" id="KAK0065009.1"/>
    </source>
</evidence>
<feature type="transmembrane region" description="Helical" evidence="2">
    <location>
        <begin position="427"/>
        <end position="450"/>
    </location>
</feature>
<accession>A0AAD8C1Z7</accession>
<feature type="region of interest" description="Disordered" evidence="1">
    <location>
        <begin position="513"/>
        <end position="563"/>
    </location>
</feature>
<feature type="compositionally biased region" description="Basic and acidic residues" evidence="1">
    <location>
        <begin position="548"/>
        <end position="563"/>
    </location>
</feature>
<dbReference type="PANTHER" id="PTHR24035">
    <property type="entry name" value="MULTIPLE EPIDERMAL GROWTH FACTOR-LIKE DOMAINS PROTEIN"/>
    <property type="match status" value="1"/>
</dbReference>
<dbReference type="Pfam" id="PF22633">
    <property type="entry name" value="F5_F8_type_C_2"/>
    <property type="match status" value="1"/>
</dbReference>
<dbReference type="Proteomes" id="UP001233172">
    <property type="component" value="Unassembled WGS sequence"/>
</dbReference>
<protein>
    <submittedName>
        <fullName evidence="3">Multiple epidermal growth factor-like domains protein 11</fullName>
    </submittedName>
</protein>
<feature type="non-terminal residue" evidence="3">
    <location>
        <position position="563"/>
    </location>
</feature>
<dbReference type="SUPFAM" id="SSF49785">
    <property type="entry name" value="Galactose-binding domain-like"/>
    <property type="match status" value="1"/>
</dbReference>
<proteinExistence type="predicted"/>
<keyword evidence="2" id="KW-1133">Transmembrane helix</keyword>
<dbReference type="PANTHER" id="PTHR24035:SF109">
    <property type="entry name" value="PROTEIN DRAPER"/>
    <property type="match status" value="1"/>
</dbReference>
<evidence type="ECO:0000256" key="2">
    <source>
        <dbReference type="SAM" id="Phobius"/>
    </source>
</evidence>
<reference evidence="3" key="2">
    <citation type="submission" date="2023-04" db="EMBL/GenBank/DDBJ databases">
        <authorList>
            <person name="Bu L."/>
            <person name="Lu L."/>
            <person name="Laidemitt M.R."/>
            <person name="Zhang S.M."/>
            <person name="Mutuku M."/>
            <person name="Mkoji G."/>
            <person name="Steinauer M."/>
            <person name="Loker E.S."/>
        </authorList>
    </citation>
    <scope>NUCLEOTIDE SEQUENCE</scope>
    <source>
        <strain evidence="3">KasaAsao</strain>
        <tissue evidence="3">Whole Snail</tissue>
    </source>
</reference>
<comment type="caution">
    <text evidence="3">The sequence shown here is derived from an EMBL/GenBank/DDBJ whole genome shotgun (WGS) entry which is preliminary data.</text>
</comment>
<sequence>FCNTKDTVSCKYKCLCNGSCSNDGNCERSFCSKGWFGIACQYSDVASDAIIQPKGAETLLANSSRQDCGQRSGPQYVLLTWSEPLPFTWLRIKIVSQTFFTNISLKLNDVLCQKTKIYSVDDTTLDIACDTNISMTALKLEGDIIENICTLFVSGGRNLAIFQNSSESSTFGSPYYGPQFAVDGIINPSCLNGGCSHTNETDRSPKWTVDFGQQYNINKCVLYNRIHRERNRTDNFILEMLDNKNIIKFHYKNTEPTKLIYTVLVKNDGYFAARVRQNDTFPPQEVTYLCLNEFEAYGECPLGFWGIRCTEKCQSPCSSSCHAEHGKCNTKCIGYKDPPECSDVCDSKYYGQNCSNICSTSCVDQACDRYDGHCLHCNKTMYGRQCLEKCSSRCLNDSCDVSTGKCLACKPDYVGDFCDTNPMDVSVAVGVAVGAATVVVLLIIAGIVAYKKRVQQTKLKSNAGIDNVVKSQENDHYESIQNKDRNDSISIHDHYDIVSSESNWKQKENERQYETVSSENPYDKLSSDVDETSNAQYEKVSSPNRYENVSRQKQLEHFSIEDK</sequence>
<feature type="compositionally biased region" description="Polar residues" evidence="1">
    <location>
        <begin position="532"/>
        <end position="547"/>
    </location>
</feature>
<keyword evidence="2" id="KW-0812">Transmembrane</keyword>
<dbReference type="EMBL" id="JASAOG010000015">
    <property type="protein sequence ID" value="KAK0065009.1"/>
    <property type="molecule type" value="Genomic_DNA"/>
</dbReference>
<evidence type="ECO:0000256" key="1">
    <source>
        <dbReference type="SAM" id="MobiDB-lite"/>
    </source>
</evidence>
<keyword evidence="2" id="KW-0472">Membrane</keyword>
<dbReference type="InterPro" id="IPR008979">
    <property type="entry name" value="Galactose-bd-like_sf"/>
</dbReference>
<keyword evidence="4" id="KW-1185">Reference proteome</keyword>
<dbReference type="Gene3D" id="2.60.120.260">
    <property type="entry name" value="Galactose-binding domain-like"/>
    <property type="match status" value="1"/>
</dbReference>